<dbReference type="UniPathway" id="UPA00148">
    <property type="reaction ID" value="UER00238"/>
</dbReference>
<evidence type="ECO:0000313" key="3">
    <source>
        <dbReference type="Proteomes" id="UP000054323"/>
    </source>
</evidence>
<keyword evidence="1" id="KW-0812">Transmembrane</keyword>
<protein>
    <submittedName>
        <fullName evidence="2">Cobalamin synthase</fullName>
    </submittedName>
</protein>
<dbReference type="Pfam" id="PF02654">
    <property type="entry name" value="CobS"/>
    <property type="match status" value="1"/>
</dbReference>
<comment type="caution">
    <text evidence="2">The sequence shown here is derived from an EMBL/GenBank/DDBJ whole genome shotgun (WGS) entry which is preliminary data.</text>
</comment>
<proteinExistence type="predicted"/>
<evidence type="ECO:0000256" key="1">
    <source>
        <dbReference type="SAM" id="Phobius"/>
    </source>
</evidence>
<feature type="non-terminal residue" evidence="2">
    <location>
        <position position="1"/>
    </location>
</feature>
<dbReference type="PATRIC" id="fig|2198.4.peg.759"/>
<dbReference type="GO" id="GO:0009236">
    <property type="term" value="P:cobalamin biosynthetic process"/>
    <property type="evidence" value="ECO:0007669"/>
    <property type="project" value="UniProtKB-UniPathway"/>
</dbReference>
<name>A0A101GR94_9EURY</name>
<dbReference type="Proteomes" id="UP000054323">
    <property type="component" value="Unassembled WGS sequence"/>
</dbReference>
<keyword evidence="1" id="KW-0472">Membrane</keyword>
<organism evidence="2 3">
    <name type="scientific">Methanoculleus marisnigri</name>
    <dbReference type="NCBI Taxonomy" id="2198"/>
    <lineage>
        <taxon>Archaea</taxon>
        <taxon>Methanobacteriati</taxon>
        <taxon>Methanobacteriota</taxon>
        <taxon>Stenosarchaea group</taxon>
        <taxon>Methanomicrobia</taxon>
        <taxon>Methanomicrobiales</taxon>
        <taxon>Methanomicrobiaceae</taxon>
        <taxon>Methanoculleus</taxon>
    </lineage>
</organism>
<sequence length="63" mass="6393">LTLPLFLLPVPRASVALAIAATAAIATLMLLLSRRLFGGVNGDVVGATNEIVRAGIIIVLALA</sequence>
<keyword evidence="1" id="KW-1133">Transmembrane helix</keyword>
<dbReference type="GO" id="GO:0051073">
    <property type="term" value="F:adenosylcobinamide-GDP ribazoletransferase activity"/>
    <property type="evidence" value="ECO:0007669"/>
    <property type="project" value="InterPro"/>
</dbReference>
<reference evidence="3" key="1">
    <citation type="journal article" date="2015" name="MBio">
        <title>Genome-Resolved Metagenomic Analysis Reveals Roles for Candidate Phyla and Other Microbial Community Members in Biogeochemical Transformations in Oil Reservoirs.</title>
        <authorList>
            <person name="Hu P."/>
            <person name="Tom L."/>
            <person name="Singh A."/>
            <person name="Thomas B.C."/>
            <person name="Baker B.J."/>
            <person name="Piceno Y.M."/>
            <person name="Andersen G.L."/>
            <person name="Banfield J.F."/>
        </authorList>
    </citation>
    <scope>NUCLEOTIDE SEQUENCE [LARGE SCALE GENOMIC DNA]</scope>
</reference>
<evidence type="ECO:0000313" key="2">
    <source>
        <dbReference type="EMBL" id="KUK63166.1"/>
    </source>
</evidence>
<gene>
    <name evidence="2" type="ORF">XD82_0498</name>
</gene>
<dbReference type="AlphaFoldDB" id="A0A101GR94"/>
<dbReference type="EMBL" id="LGGD01000042">
    <property type="protein sequence ID" value="KUK63166.1"/>
    <property type="molecule type" value="Genomic_DNA"/>
</dbReference>
<feature type="transmembrane region" description="Helical" evidence="1">
    <location>
        <begin position="12"/>
        <end position="32"/>
    </location>
</feature>
<accession>A0A101GR94</accession>
<dbReference type="GO" id="GO:0008818">
    <property type="term" value="F:cobalamin 5'-phosphate synthase activity"/>
    <property type="evidence" value="ECO:0007669"/>
    <property type="project" value="InterPro"/>
</dbReference>
<dbReference type="InterPro" id="IPR003805">
    <property type="entry name" value="CobS"/>
</dbReference>